<comment type="caution">
    <text evidence="1">The sequence shown here is derived from an EMBL/GenBank/DDBJ whole genome shotgun (WGS) entry which is preliminary data.</text>
</comment>
<organism evidence="1 2">
    <name type="scientific">Sporosarcina siberiensis</name>
    <dbReference type="NCBI Taxonomy" id="1365606"/>
    <lineage>
        <taxon>Bacteria</taxon>
        <taxon>Bacillati</taxon>
        <taxon>Bacillota</taxon>
        <taxon>Bacilli</taxon>
        <taxon>Bacillales</taxon>
        <taxon>Caryophanaceae</taxon>
        <taxon>Sporosarcina</taxon>
    </lineage>
</organism>
<evidence type="ECO:0008006" key="3">
    <source>
        <dbReference type="Google" id="ProtNLM"/>
    </source>
</evidence>
<dbReference type="RefSeq" id="WP_381536150.1">
    <property type="nucleotide sequence ID" value="NZ_JBHUGI010000009.1"/>
</dbReference>
<dbReference type="PROSITE" id="PS51257">
    <property type="entry name" value="PROKAR_LIPOPROTEIN"/>
    <property type="match status" value="1"/>
</dbReference>
<protein>
    <recommendedName>
        <fullName evidence="3">Lipoprotein</fullName>
    </recommendedName>
</protein>
<sequence>MLTKILLKKVFSIIFISSLLVGCSVNQLNLEKVKGDNLTFSEYFHAYDGLGERKNIKFYKPLSMNEVQSTSLPDEIKKDIHPVNLDRLPFKVNEEKVYFVTSNSKEGKGISQVQVSYLGNNQYGNTDEFFIISVTESNRNPLEGHDISDQVDSVGNKLKKESLTGDLSIYQQVITTNGALLYRYYNYDEVDKKIAVVGTSANEFYAYYNGSIYHIGYLIDREKNDEEMQEKMLQLAREYILGSSS</sequence>
<accession>A0ABW4SFA4</accession>
<proteinExistence type="predicted"/>
<gene>
    <name evidence="1" type="ORF">ACFSFY_05350</name>
</gene>
<reference evidence="2" key="1">
    <citation type="journal article" date="2019" name="Int. J. Syst. Evol. Microbiol.">
        <title>The Global Catalogue of Microorganisms (GCM) 10K type strain sequencing project: providing services to taxonomists for standard genome sequencing and annotation.</title>
        <authorList>
            <consortium name="The Broad Institute Genomics Platform"/>
            <consortium name="The Broad Institute Genome Sequencing Center for Infectious Disease"/>
            <person name="Wu L."/>
            <person name="Ma J."/>
        </authorList>
    </citation>
    <scope>NUCLEOTIDE SEQUENCE [LARGE SCALE GENOMIC DNA]</scope>
    <source>
        <strain evidence="2">CGMCC 4.7177</strain>
    </source>
</reference>
<evidence type="ECO:0000313" key="2">
    <source>
        <dbReference type="Proteomes" id="UP001597218"/>
    </source>
</evidence>
<keyword evidence="2" id="KW-1185">Reference proteome</keyword>
<evidence type="ECO:0000313" key="1">
    <source>
        <dbReference type="EMBL" id="MFD1927490.1"/>
    </source>
</evidence>
<dbReference type="EMBL" id="JBHUGI010000009">
    <property type="protein sequence ID" value="MFD1927490.1"/>
    <property type="molecule type" value="Genomic_DNA"/>
</dbReference>
<dbReference type="Proteomes" id="UP001597218">
    <property type="component" value="Unassembled WGS sequence"/>
</dbReference>
<name>A0ABW4SFA4_9BACL</name>